<dbReference type="Proteomes" id="UP000266841">
    <property type="component" value="Unassembled WGS sequence"/>
</dbReference>
<dbReference type="PROSITE" id="PS50096">
    <property type="entry name" value="IQ"/>
    <property type="match status" value="1"/>
</dbReference>
<dbReference type="Gene3D" id="1.20.5.190">
    <property type="match status" value="1"/>
</dbReference>
<feature type="region of interest" description="Disordered" evidence="2">
    <location>
        <begin position="174"/>
        <end position="214"/>
    </location>
</feature>
<protein>
    <submittedName>
        <fullName evidence="4">Uncharacterized protein</fullName>
    </submittedName>
</protein>
<dbReference type="AlphaFoldDB" id="K0TF69"/>
<evidence type="ECO:0000256" key="1">
    <source>
        <dbReference type="SAM" id="Coils"/>
    </source>
</evidence>
<comment type="caution">
    <text evidence="4">The sequence shown here is derived from an EMBL/GenBank/DDBJ whole genome shotgun (WGS) entry which is preliminary data.</text>
</comment>
<dbReference type="EMBL" id="AGNL01006275">
    <property type="protein sequence ID" value="EJK72166.1"/>
    <property type="molecule type" value="Genomic_DNA"/>
</dbReference>
<feature type="transmembrane region" description="Helical" evidence="3">
    <location>
        <begin position="304"/>
        <end position="325"/>
    </location>
</feature>
<feature type="coiled-coil region" evidence="1">
    <location>
        <begin position="223"/>
        <end position="257"/>
    </location>
</feature>
<organism evidence="4 5">
    <name type="scientific">Thalassiosira oceanica</name>
    <name type="common">Marine diatom</name>
    <dbReference type="NCBI Taxonomy" id="159749"/>
    <lineage>
        <taxon>Eukaryota</taxon>
        <taxon>Sar</taxon>
        <taxon>Stramenopiles</taxon>
        <taxon>Ochrophyta</taxon>
        <taxon>Bacillariophyta</taxon>
        <taxon>Coscinodiscophyceae</taxon>
        <taxon>Thalassiosirophycidae</taxon>
        <taxon>Thalassiosirales</taxon>
        <taxon>Thalassiosiraceae</taxon>
        <taxon>Thalassiosira</taxon>
    </lineage>
</organism>
<keyword evidence="3" id="KW-1133">Transmembrane helix</keyword>
<evidence type="ECO:0000313" key="4">
    <source>
        <dbReference type="EMBL" id="EJK72166.1"/>
    </source>
</evidence>
<accession>K0TF69</accession>
<name>K0TF69_THAOC</name>
<reference evidence="4 5" key="1">
    <citation type="journal article" date="2012" name="Genome Biol.">
        <title>Genome and low-iron response of an oceanic diatom adapted to chronic iron limitation.</title>
        <authorList>
            <person name="Lommer M."/>
            <person name="Specht M."/>
            <person name="Roy A.S."/>
            <person name="Kraemer L."/>
            <person name="Andreson R."/>
            <person name="Gutowska M.A."/>
            <person name="Wolf J."/>
            <person name="Bergner S.V."/>
            <person name="Schilhabel M.B."/>
            <person name="Klostermeier U.C."/>
            <person name="Beiko R.G."/>
            <person name="Rosenstiel P."/>
            <person name="Hippler M."/>
            <person name="Laroche J."/>
        </authorList>
    </citation>
    <scope>NUCLEOTIDE SEQUENCE [LARGE SCALE GENOMIC DNA]</scope>
    <source>
        <strain evidence="4 5">CCMP1005</strain>
    </source>
</reference>
<evidence type="ECO:0000256" key="2">
    <source>
        <dbReference type="SAM" id="MobiDB-lite"/>
    </source>
</evidence>
<keyword evidence="3" id="KW-0812">Transmembrane</keyword>
<sequence length="360" mass="39984">MQIHRRKYSRARLGTVRLQAQFRGRAVRKEVAATKIQANRRMYVNRKAFTQLKSAIIALQCCQRRGAAKLVLDQFKKDQKNVGKLKDHNEKLKMEMASLRAMLQAQAASDAGKAESEKAIKEKQDEIDLLKARIAEVESDLAAEKENVKKLENDLNVQKQNYQQLERDLQFQKERALQAPSSPTPGFQRKGSGGHERKPSSGTSQAAPPSPVTVGATVTPEALAAHRAEVARLEEQLEEERRMMRMARTEIKNLRAVAAKGGIASDGTASTAIISDNISEISGSELDRSEIPDPNEVDSQIRSVFLFALAILVMMLASGLVLKYHDESVKHTKLRLLSLSEILDGDLSEVFVGPDDFITN</sequence>
<evidence type="ECO:0000256" key="3">
    <source>
        <dbReference type="SAM" id="Phobius"/>
    </source>
</evidence>
<keyword evidence="5" id="KW-1185">Reference proteome</keyword>
<keyword evidence="1" id="KW-0175">Coiled coil</keyword>
<gene>
    <name evidence="4" type="ORF">THAOC_06327</name>
</gene>
<proteinExistence type="predicted"/>
<keyword evidence="3" id="KW-0472">Membrane</keyword>
<evidence type="ECO:0000313" key="5">
    <source>
        <dbReference type="Proteomes" id="UP000266841"/>
    </source>
</evidence>
<dbReference type="OrthoDB" id="312459at2759"/>